<protein>
    <submittedName>
        <fullName evidence="1">Unannotated protein</fullName>
    </submittedName>
</protein>
<organism evidence="1">
    <name type="scientific">freshwater metagenome</name>
    <dbReference type="NCBI Taxonomy" id="449393"/>
    <lineage>
        <taxon>unclassified sequences</taxon>
        <taxon>metagenomes</taxon>
        <taxon>ecological metagenomes</taxon>
    </lineage>
</organism>
<sequence length="80" mass="8474">MFASFAARTAVTCVRRPPDTLCFVTRAGAGGRLRAELMATASPELRYAVQSDDAGRAMSNAVAAEYAPEPTLLVARTLNV</sequence>
<evidence type="ECO:0000313" key="1">
    <source>
        <dbReference type="EMBL" id="CAB4642168.1"/>
    </source>
</evidence>
<name>A0A6J6K052_9ZZZZ</name>
<proteinExistence type="predicted"/>
<accession>A0A6J6K052</accession>
<reference evidence="1" key="1">
    <citation type="submission" date="2020-05" db="EMBL/GenBank/DDBJ databases">
        <authorList>
            <person name="Chiriac C."/>
            <person name="Salcher M."/>
            <person name="Ghai R."/>
            <person name="Kavagutti S V."/>
        </authorList>
    </citation>
    <scope>NUCLEOTIDE SEQUENCE</scope>
</reference>
<gene>
    <name evidence="1" type="ORF">UFOPK2086_01092</name>
</gene>
<dbReference type="AlphaFoldDB" id="A0A6J6K052"/>
<dbReference type="EMBL" id="CAEZVQ010000172">
    <property type="protein sequence ID" value="CAB4642168.1"/>
    <property type="molecule type" value="Genomic_DNA"/>
</dbReference>